<organism evidence="9 10">
    <name type="scientific">Candidatus Uhrbacteria bacterium CG10_big_fil_rev_8_21_14_0_10_48_11</name>
    <dbReference type="NCBI Taxonomy" id="1975037"/>
    <lineage>
        <taxon>Bacteria</taxon>
        <taxon>Candidatus Uhriibacteriota</taxon>
    </lineage>
</organism>
<reference evidence="9 10" key="1">
    <citation type="submission" date="2017-09" db="EMBL/GenBank/DDBJ databases">
        <title>Depth-based differentiation of microbial function through sediment-hosted aquifers and enrichment of novel symbionts in the deep terrestrial subsurface.</title>
        <authorList>
            <person name="Probst A.J."/>
            <person name="Ladd B."/>
            <person name="Jarett J.K."/>
            <person name="Geller-Mcgrath D.E."/>
            <person name="Sieber C.M."/>
            <person name="Emerson J.B."/>
            <person name="Anantharaman K."/>
            <person name="Thomas B.C."/>
            <person name="Malmstrom R."/>
            <person name="Stieglmeier M."/>
            <person name="Klingl A."/>
            <person name="Woyke T."/>
            <person name="Ryan C.M."/>
            <person name="Banfield J.F."/>
        </authorList>
    </citation>
    <scope>NUCLEOTIDE SEQUENCE [LARGE SCALE GENOMIC DNA]</scope>
    <source>
        <strain evidence="9">CG10_big_fil_rev_8_21_14_0_10_48_11</strain>
    </source>
</reference>
<evidence type="ECO:0000256" key="1">
    <source>
        <dbReference type="ARBA" id="ARBA00005915"/>
    </source>
</evidence>
<dbReference type="SUPFAM" id="SSF64182">
    <property type="entry name" value="DHH phosphoesterases"/>
    <property type="match status" value="1"/>
</dbReference>
<keyword evidence="5 9" id="KW-0269">Exonuclease</keyword>
<feature type="domain" description="RecJ OB" evidence="8">
    <location>
        <begin position="463"/>
        <end position="568"/>
    </location>
</feature>
<protein>
    <recommendedName>
        <fullName evidence="2">Single-stranded-DNA-specific exonuclease RecJ</fullName>
    </recommendedName>
</protein>
<feature type="domain" description="DHHA1" evidence="7">
    <location>
        <begin position="351"/>
        <end position="447"/>
    </location>
</feature>
<feature type="domain" description="DDH" evidence="6">
    <location>
        <begin position="77"/>
        <end position="236"/>
    </location>
</feature>
<dbReference type="InterPro" id="IPR038763">
    <property type="entry name" value="DHH_sf"/>
</dbReference>
<evidence type="ECO:0000313" key="10">
    <source>
        <dbReference type="Proteomes" id="UP000231152"/>
    </source>
</evidence>
<dbReference type="GO" id="GO:0008409">
    <property type="term" value="F:5'-3' exonuclease activity"/>
    <property type="evidence" value="ECO:0007669"/>
    <property type="project" value="InterPro"/>
</dbReference>
<dbReference type="InterPro" id="IPR003156">
    <property type="entry name" value="DHHA1_dom"/>
</dbReference>
<evidence type="ECO:0000256" key="4">
    <source>
        <dbReference type="ARBA" id="ARBA00022801"/>
    </source>
</evidence>
<evidence type="ECO:0000313" key="9">
    <source>
        <dbReference type="EMBL" id="PJE76227.1"/>
    </source>
</evidence>
<dbReference type="Pfam" id="PF01368">
    <property type="entry name" value="DHH"/>
    <property type="match status" value="1"/>
</dbReference>
<dbReference type="AlphaFoldDB" id="A0A2M8LFK6"/>
<evidence type="ECO:0000259" key="6">
    <source>
        <dbReference type="Pfam" id="PF01368"/>
    </source>
</evidence>
<dbReference type="Gene3D" id="3.10.310.30">
    <property type="match status" value="1"/>
</dbReference>
<dbReference type="GO" id="GO:0006281">
    <property type="term" value="P:DNA repair"/>
    <property type="evidence" value="ECO:0007669"/>
    <property type="project" value="InterPro"/>
</dbReference>
<evidence type="ECO:0000256" key="5">
    <source>
        <dbReference type="ARBA" id="ARBA00022839"/>
    </source>
</evidence>
<dbReference type="Gene3D" id="3.90.1640.30">
    <property type="match status" value="1"/>
</dbReference>
<dbReference type="Pfam" id="PF02272">
    <property type="entry name" value="DHHA1"/>
    <property type="match status" value="1"/>
</dbReference>
<dbReference type="InterPro" id="IPR004610">
    <property type="entry name" value="RecJ"/>
</dbReference>
<evidence type="ECO:0000256" key="2">
    <source>
        <dbReference type="ARBA" id="ARBA00019841"/>
    </source>
</evidence>
<dbReference type="InterPro" id="IPR051673">
    <property type="entry name" value="SSDNA_exonuclease_RecJ"/>
</dbReference>
<comment type="caution">
    <text evidence="9">The sequence shown here is derived from an EMBL/GenBank/DDBJ whole genome shotgun (WGS) entry which is preliminary data.</text>
</comment>
<dbReference type="Pfam" id="PF17768">
    <property type="entry name" value="RecJ_OB"/>
    <property type="match status" value="1"/>
</dbReference>
<dbReference type="PANTHER" id="PTHR30255:SF2">
    <property type="entry name" value="SINGLE-STRANDED-DNA-SPECIFIC EXONUCLEASE RECJ"/>
    <property type="match status" value="1"/>
</dbReference>
<gene>
    <name evidence="9" type="primary">recJ</name>
    <name evidence="9" type="ORF">COV04_00540</name>
</gene>
<proteinExistence type="inferred from homology"/>
<dbReference type="InterPro" id="IPR001667">
    <property type="entry name" value="DDH_dom"/>
</dbReference>
<evidence type="ECO:0000259" key="7">
    <source>
        <dbReference type="Pfam" id="PF02272"/>
    </source>
</evidence>
<sequence length="574" mass="62920">MPYVWQLRDQSVKPPSKTSDSATIVNALLAERGITSDEERDLFLHPDYYRDVHDPFLFAAMRKVVDRISQAITENESIVVYADYDADGVCSAAVLVSSLKALGANAVTVYIPHREEEGYGLNTKAIEKFIAAGVNLLITLDCGTTNIAEIALASESGIEVIVIDHHHVPEEMPNSYALLNAKMSNETYPYIHLASVGMAFKVSSALFKDRVANNPDELEKWNIFEKWLLDLVAIATVTDLVPLHGENRVLLIYGLLVLNKTKRPGLAALVALSGGTLGNLTAESIAFQIGPRINAAGRMGDAMKAYELLMADNEEDAIRLAKVLDESNRARQRLTQEVTSAATKALANNENKNVLVAVGDDWPIGLVGLVASRLLERHNRPVLVISRTSSGLVGSGRSVPQFNIIEAMHAVPELFIKFGGHAQACGFTLPDDNAVEKLTKHLNELASKKFFEGMQGPVLALSAVLELRHINDDFFQSLQQFEPFGMENKRPIFLFGGVSVVSCSAVGAEKKHLKLMLSDNQGHVATGIGFKLGSWYKKLSLGEPIDLAAEIIQNEWRGNYDVQLRIIDIRKALP</sequence>
<dbReference type="GO" id="GO:0006310">
    <property type="term" value="P:DNA recombination"/>
    <property type="evidence" value="ECO:0007669"/>
    <property type="project" value="InterPro"/>
</dbReference>
<dbReference type="InterPro" id="IPR041122">
    <property type="entry name" value="RecJ_OB"/>
</dbReference>
<comment type="similarity">
    <text evidence="1">Belongs to the RecJ family.</text>
</comment>
<dbReference type="PANTHER" id="PTHR30255">
    <property type="entry name" value="SINGLE-STRANDED-DNA-SPECIFIC EXONUCLEASE RECJ"/>
    <property type="match status" value="1"/>
</dbReference>
<accession>A0A2M8LFK6</accession>
<keyword evidence="3" id="KW-0540">Nuclease</keyword>
<evidence type="ECO:0000256" key="3">
    <source>
        <dbReference type="ARBA" id="ARBA00022722"/>
    </source>
</evidence>
<name>A0A2M8LFK6_9BACT</name>
<dbReference type="NCBIfam" id="TIGR00644">
    <property type="entry name" value="recJ"/>
    <property type="match status" value="1"/>
</dbReference>
<dbReference type="GO" id="GO:0003676">
    <property type="term" value="F:nucleic acid binding"/>
    <property type="evidence" value="ECO:0007669"/>
    <property type="project" value="InterPro"/>
</dbReference>
<dbReference type="EMBL" id="PFET01000002">
    <property type="protein sequence ID" value="PJE76227.1"/>
    <property type="molecule type" value="Genomic_DNA"/>
</dbReference>
<evidence type="ECO:0000259" key="8">
    <source>
        <dbReference type="Pfam" id="PF17768"/>
    </source>
</evidence>
<dbReference type="Proteomes" id="UP000231152">
    <property type="component" value="Unassembled WGS sequence"/>
</dbReference>
<keyword evidence="4" id="KW-0378">Hydrolase</keyword>